<evidence type="ECO:0000313" key="3">
    <source>
        <dbReference type="Proteomes" id="UP000295043"/>
    </source>
</evidence>
<dbReference type="Proteomes" id="UP000295043">
    <property type="component" value="Unassembled WGS sequence"/>
</dbReference>
<evidence type="ECO:0000259" key="1">
    <source>
        <dbReference type="Pfam" id="PF13403"/>
    </source>
</evidence>
<dbReference type="EMBL" id="SLVU01000006">
    <property type="protein sequence ID" value="TCN31329.1"/>
    <property type="molecule type" value="Genomic_DNA"/>
</dbReference>
<gene>
    <name evidence="2" type="ORF">EV184_106101</name>
</gene>
<dbReference type="AlphaFoldDB" id="A0A4R2BYN5"/>
<dbReference type="Pfam" id="PF13403">
    <property type="entry name" value="Hint_2"/>
    <property type="match status" value="1"/>
</dbReference>
<dbReference type="InterPro" id="IPR028992">
    <property type="entry name" value="Hedgehog/Intein_dom"/>
</dbReference>
<comment type="caution">
    <text evidence="2">The sequence shown here is derived from an EMBL/GenBank/DDBJ whole genome shotgun (WGS) entry which is preliminary data.</text>
</comment>
<dbReference type="Gene3D" id="2.170.16.10">
    <property type="entry name" value="Hedgehog/Intein (Hint) domain"/>
    <property type="match status" value="1"/>
</dbReference>
<dbReference type="SUPFAM" id="SSF51294">
    <property type="entry name" value="Hedgehog/intein (Hint) domain"/>
    <property type="match status" value="1"/>
</dbReference>
<reference evidence="2 3" key="1">
    <citation type="submission" date="2019-03" db="EMBL/GenBank/DDBJ databases">
        <title>Genomic Encyclopedia of Type Strains, Phase IV (KMG-V): Genome sequencing to study the core and pangenomes of soil and plant-associated prokaryotes.</title>
        <authorList>
            <person name="Whitman W."/>
        </authorList>
    </citation>
    <scope>NUCLEOTIDE SEQUENCE [LARGE SCALE GENOMIC DNA]</scope>
    <source>
        <strain evidence="2 3">23C40</strain>
    </source>
</reference>
<sequence length="224" mass="25072">MCLLRGTAIMTPKGEVCIEDLRIGDLVETVRGEALPIKWIGRQVFRRSGANWKEAAVPIRIARFALDEHTPHKELYVTRGHALFLDGILIRAQDLVNGTSISPGLPTKMDRVEYFHIMLASHEVILAEGAAVETSLLNGYNYEGFTNFTEFARLYPGDRGATMTPFAPIVGYGCREHLKALLRISSWHRIRMHSPLQDAYERIAARGEETNGLKLRNCDPAGLN</sequence>
<accession>A0A4R2BYN5</accession>
<organism evidence="2 3">
    <name type="scientific">Sinorhizobium americanum</name>
    <dbReference type="NCBI Taxonomy" id="194963"/>
    <lineage>
        <taxon>Bacteria</taxon>
        <taxon>Pseudomonadati</taxon>
        <taxon>Pseudomonadota</taxon>
        <taxon>Alphaproteobacteria</taxon>
        <taxon>Hyphomicrobiales</taxon>
        <taxon>Rhizobiaceae</taxon>
        <taxon>Sinorhizobium/Ensifer group</taxon>
        <taxon>Sinorhizobium</taxon>
    </lineage>
</organism>
<dbReference type="InterPro" id="IPR036844">
    <property type="entry name" value="Hint_dom_sf"/>
</dbReference>
<evidence type="ECO:0000313" key="2">
    <source>
        <dbReference type="EMBL" id="TCN31329.1"/>
    </source>
</evidence>
<name>A0A4R2BYN5_9HYPH</name>
<protein>
    <submittedName>
        <fullName evidence="2">Hint domain-containing protein</fullName>
    </submittedName>
</protein>
<feature type="domain" description="Hedgehog/Intein (Hint)" evidence="1">
    <location>
        <begin position="1"/>
        <end position="136"/>
    </location>
</feature>
<proteinExistence type="predicted"/>